<feature type="transmembrane region" description="Helical" evidence="1">
    <location>
        <begin position="20"/>
        <end position="46"/>
    </location>
</feature>
<dbReference type="OrthoDB" id="9979284at2"/>
<keyword evidence="1" id="KW-0472">Membrane</keyword>
<protein>
    <submittedName>
        <fullName evidence="2">Uncharacterized protein</fullName>
    </submittedName>
</protein>
<evidence type="ECO:0000313" key="2">
    <source>
        <dbReference type="EMBL" id="PVY45590.1"/>
    </source>
</evidence>
<dbReference type="Proteomes" id="UP000245959">
    <property type="component" value="Unassembled WGS sequence"/>
</dbReference>
<comment type="caution">
    <text evidence="2">The sequence shown here is derived from an EMBL/GenBank/DDBJ whole genome shotgun (WGS) entry which is preliminary data.</text>
</comment>
<dbReference type="RefSeq" id="WP_147836020.1">
    <property type="nucleotide sequence ID" value="NZ_CABMMC010000219.1"/>
</dbReference>
<accession>A0A2U1BA91</accession>
<proteinExistence type="predicted"/>
<keyword evidence="1" id="KW-1133">Transmembrane helix</keyword>
<organism evidence="2 3">
    <name type="scientific">Victivallis vadensis</name>
    <dbReference type="NCBI Taxonomy" id="172901"/>
    <lineage>
        <taxon>Bacteria</taxon>
        <taxon>Pseudomonadati</taxon>
        <taxon>Lentisphaerota</taxon>
        <taxon>Lentisphaeria</taxon>
        <taxon>Victivallales</taxon>
        <taxon>Victivallaceae</taxon>
        <taxon>Victivallis</taxon>
    </lineage>
</organism>
<dbReference type="AlphaFoldDB" id="A0A2U1BA91"/>
<evidence type="ECO:0000313" key="3">
    <source>
        <dbReference type="Proteomes" id="UP000245959"/>
    </source>
</evidence>
<dbReference type="EMBL" id="QEKH01000002">
    <property type="protein sequence ID" value="PVY45590.1"/>
    <property type="molecule type" value="Genomic_DNA"/>
</dbReference>
<name>A0A2U1BA91_9BACT</name>
<gene>
    <name evidence="2" type="ORF">C8D82_102162</name>
</gene>
<keyword evidence="3" id="KW-1185">Reference proteome</keyword>
<reference evidence="2 3" key="1">
    <citation type="submission" date="2018-04" db="EMBL/GenBank/DDBJ databases">
        <title>Genomic Encyclopedia of Type Strains, Phase IV (KMG-IV): sequencing the most valuable type-strain genomes for metagenomic binning, comparative biology and taxonomic classification.</title>
        <authorList>
            <person name="Goeker M."/>
        </authorList>
    </citation>
    <scope>NUCLEOTIDE SEQUENCE [LARGE SCALE GENOMIC DNA]</scope>
    <source>
        <strain evidence="2 3">DSM 14823</strain>
    </source>
</reference>
<sequence>MARVAKEQLRYSAKFKRDYVAMLAVAIFFAIIFCEVALAVSIPAYLHKENAMALEVRRLQLLESFDGARSLANNVKPAQEAAELEARLLRWDLNLLANYLRTEAPKLTSSEISELQATVRDITYFLARLREGRSFCSERKLDTSIYMDSLLEASAAKQ</sequence>
<keyword evidence="1" id="KW-0812">Transmembrane</keyword>
<evidence type="ECO:0000256" key="1">
    <source>
        <dbReference type="SAM" id="Phobius"/>
    </source>
</evidence>